<reference evidence="6 7" key="1">
    <citation type="submission" date="2019-06" db="EMBL/GenBank/DDBJ databases">
        <title>New taxonomy in bacterial strain CC-CFT640, isolated from vineyard.</title>
        <authorList>
            <person name="Lin S.-Y."/>
            <person name="Tsai C.-F."/>
            <person name="Young C.-C."/>
        </authorList>
    </citation>
    <scope>NUCLEOTIDE SEQUENCE [LARGE SCALE GENOMIC DNA]</scope>
    <source>
        <strain evidence="6 7">CC-CFT640</strain>
    </source>
</reference>
<evidence type="ECO:0000256" key="4">
    <source>
        <dbReference type="SAM" id="SignalP"/>
    </source>
</evidence>
<dbReference type="OrthoDB" id="5348911at2"/>
<evidence type="ECO:0000259" key="5">
    <source>
        <dbReference type="Pfam" id="PF09084"/>
    </source>
</evidence>
<accession>A0A5C8PW45</accession>
<feature type="domain" description="SsuA/THI5-like" evidence="5">
    <location>
        <begin position="46"/>
        <end position="256"/>
    </location>
</feature>
<dbReference type="GO" id="GO:0042597">
    <property type="term" value="C:periplasmic space"/>
    <property type="evidence" value="ECO:0007669"/>
    <property type="project" value="UniProtKB-SubCell"/>
</dbReference>
<comment type="caution">
    <text evidence="6">The sequence shown here is derived from an EMBL/GenBank/DDBJ whole genome shotgun (WGS) entry which is preliminary data.</text>
</comment>
<feature type="chain" id="PRO_5022693333" evidence="4">
    <location>
        <begin position="24"/>
        <end position="333"/>
    </location>
</feature>
<dbReference type="PANTHER" id="PTHR30024:SF47">
    <property type="entry name" value="TAURINE-BINDING PERIPLASMIC PROTEIN"/>
    <property type="match status" value="1"/>
</dbReference>
<dbReference type="SUPFAM" id="SSF53850">
    <property type="entry name" value="Periplasmic binding protein-like II"/>
    <property type="match status" value="1"/>
</dbReference>
<feature type="signal peptide" evidence="4">
    <location>
        <begin position="1"/>
        <end position="23"/>
    </location>
</feature>
<dbReference type="EMBL" id="VDUZ01000001">
    <property type="protein sequence ID" value="TXL82281.1"/>
    <property type="molecule type" value="Genomic_DNA"/>
</dbReference>
<name>A0A5C8PW45_9HYPH</name>
<dbReference type="InterPro" id="IPR015168">
    <property type="entry name" value="SsuA/THI5"/>
</dbReference>
<comment type="similarity">
    <text evidence="2">Belongs to the bacterial solute-binding protein SsuA/TauA family.</text>
</comment>
<dbReference type="Pfam" id="PF09084">
    <property type="entry name" value="NMT1"/>
    <property type="match status" value="1"/>
</dbReference>
<dbReference type="Proteomes" id="UP000321638">
    <property type="component" value="Unassembled WGS sequence"/>
</dbReference>
<evidence type="ECO:0000313" key="6">
    <source>
        <dbReference type="EMBL" id="TXL82281.1"/>
    </source>
</evidence>
<keyword evidence="7" id="KW-1185">Reference proteome</keyword>
<evidence type="ECO:0000256" key="2">
    <source>
        <dbReference type="ARBA" id="ARBA00010742"/>
    </source>
</evidence>
<evidence type="ECO:0000256" key="1">
    <source>
        <dbReference type="ARBA" id="ARBA00004418"/>
    </source>
</evidence>
<dbReference type="AlphaFoldDB" id="A0A5C8PW45"/>
<organism evidence="6 7">
    <name type="scientific">Vineibacter terrae</name>
    <dbReference type="NCBI Taxonomy" id="2586908"/>
    <lineage>
        <taxon>Bacteria</taxon>
        <taxon>Pseudomonadati</taxon>
        <taxon>Pseudomonadota</taxon>
        <taxon>Alphaproteobacteria</taxon>
        <taxon>Hyphomicrobiales</taxon>
        <taxon>Vineibacter</taxon>
    </lineage>
</organism>
<keyword evidence="3 4" id="KW-0732">Signal</keyword>
<dbReference type="Gene3D" id="3.40.190.10">
    <property type="entry name" value="Periplasmic binding protein-like II"/>
    <property type="match status" value="2"/>
</dbReference>
<dbReference type="PANTHER" id="PTHR30024">
    <property type="entry name" value="ALIPHATIC SULFONATES-BINDING PROTEIN-RELATED"/>
    <property type="match status" value="1"/>
</dbReference>
<proteinExistence type="inferred from homology"/>
<protein>
    <submittedName>
        <fullName evidence="6">ABC transporter substrate-binding protein</fullName>
    </submittedName>
</protein>
<dbReference type="GO" id="GO:0042918">
    <property type="term" value="P:alkanesulfonate transmembrane transport"/>
    <property type="evidence" value="ECO:0007669"/>
    <property type="project" value="TreeGrafter"/>
</dbReference>
<sequence length="333" mass="35686">MGMSKLGRFLRAAILAGAATVLASAPTRASSEIVVTHWSALLYGVPYAVAQAKGYFKEEGVDITGILSSKGGGTSVRNLMAGETLYAEVALPAALAAIKEGFPIRIVNAGTDGSSGIYITREGEKIDKPEDLKGKRFAYSRPKSVSESGVLAALTSHGLKASDAKLIAAGDIGAGITALEHNKVDIAIIPEPIFSTKMKDGAKYKPLPWLGRDVPRYTQTVGVATIETIEKRGKELAALIKARRRGVEFLYANPQETAQILAKAYNMPLDIATKAMTNIRAQTPNWWNPGRLDYEGMSNMAEALASVGALELPIDWKKAVDDRFVPPDLKAMR</sequence>
<evidence type="ECO:0000256" key="3">
    <source>
        <dbReference type="ARBA" id="ARBA00022729"/>
    </source>
</evidence>
<gene>
    <name evidence="6" type="ORF">FHP25_00860</name>
</gene>
<comment type="subcellular location">
    <subcellularLocation>
        <location evidence="1">Periplasm</location>
    </subcellularLocation>
</comment>
<evidence type="ECO:0000313" key="7">
    <source>
        <dbReference type="Proteomes" id="UP000321638"/>
    </source>
</evidence>